<dbReference type="InterPro" id="IPR005013">
    <property type="entry name" value="DDOST_48_kDa_subunit"/>
</dbReference>
<keyword evidence="7 8" id="KW-0472">Membrane</keyword>
<dbReference type="PANTHER" id="PTHR10830">
    <property type="entry name" value="DOLICHYL-DIPHOSPHOOLIGOSACCHARIDE--PROTEIN GLYCOSYLTRANSFERASE 48 KDA SUBUNIT"/>
    <property type="match status" value="1"/>
</dbReference>
<evidence type="ECO:0000256" key="1">
    <source>
        <dbReference type="ARBA" id="ARBA00004479"/>
    </source>
</evidence>
<evidence type="ECO:0000256" key="6">
    <source>
        <dbReference type="ARBA" id="ARBA00022989"/>
    </source>
</evidence>
<protein>
    <recommendedName>
        <fullName evidence="8">Dolichyl-diphosphooligosaccharide--protein glycosyltransferase subunit WBP1</fullName>
        <shortName evidence="8">Oligosaccharyl transferase subunit WBP1</shortName>
    </recommendedName>
</protein>
<comment type="subcellular location">
    <subcellularLocation>
        <location evidence="8">Endoplasmic reticulum membrane</location>
        <topology evidence="8">Single-pass type I membrane protein</topology>
    </subcellularLocation>
    <subcellularLocation>
        <location evidence="1">Membrane</location>
        <topology evidence="1">Single-pass type I membrane protein</topology>
    </subcellularLocation>
</comment>
<dbReference type="GO" id="GO:0008250">
    <property type="term" value="C:oligosaccharyltransferase complex"/>
    <property type="evidence" value="ECO:0007669"/>
    <property type="project" value="TreeGrafter"/>
</dbReference>
<reference evidence="11 12" key="1">
    <citation type="journal article" date="2015" name="Environ. Microbiol.">
        <title>Metagenome sequence of Elaphomyces granulatus from sporocarp tissue reveals Ascomycota ectomycorrhizal fingerprints of genome expansion and a Proteobacteria-rich microbiome.</title>
        <authorList>
            <person name="Quandt C.A."/>
            <person name="Kohler A."/>
            <person name="Hesse C.N."/>
            <person name="Sharpton T.J."/>
            <person name="Martin F."/>
            <person name="Spatafora J.W."/>
        </authorList>
    </citation>
    <scope>NUCLEOTIDE SEQUENCE [LARGE SCALE GENOMIC DNA]</scope>
    <source>
        <strain evidence="11 12">OSC145934</strain>
    </source>
</reference>
<dbReference type="OrthoDB" id="29105at2759"/>
<feature type="signal peptide" evidence="8">
    <location>
        <begin position="1"/>
        <end position="18"/>
    </location>
</feature>
<feature type="domain" description="OST48 middle" evidence="10">
    <location>
        <begin position="241"/>
        <end position="379"/>
    </location>
</feature>
<keyword evidence="8" id="KW-0732">Signal</keyword>
<dbReference type="EMBL" id="NPHW01002960">
    <property type="protein sequence ID" value="OXV10386.1"/>
    <property type="molecule type" value="Genomic_DNA"/>
</dbReference>
<evidence type="ECO:0000256" key="2">
    <source>
        <dbReference type="ARBA" id="ARBA00004922"/>
    </source>
</evidence>
<comment type="similarity">
    <text evidence="3 8">Belongs to the DDOST 48 kDa subunit family.</text>
</comment>
<dbReference type="GO" id="GO:0018279">
    <property type="term" value="P:protein N-linked glycosylation via asparagine"/>
    <property type="evidence" value="ECO:0007669"/>
    <property type="project" value="UniProtKB-UniRule"/>
</dbReference>
<evidence type="ECO:0000259" key="9">
    <source>
        <dbReference type="Pfam" id="PF03345"/>
    </source>
</evidence>
<evidence type="ECO:0000313" key="12">
    <source>
        <dbReference type="Proteomes" id="UP000243515"/>
    </source>
</evidence>
<evidence type="ECO:0000313" key="11">
    <source>
        <dbReference type="EMBL" id="OXV10386.1"/>
    </source>
</evidence>
<gene>
    <name evidence="11" type="ORF">Egran_01851</name>
</gene>
<dbReference type="UniPathway" id="UPA00378"/>
<comment type="pathway">
    <text evidence="2 8">Protein modification; protein glycosylation.</text>
</comment>
<keyword evidence="4 8" id="KW-0812">Transmembrane</keyword>
<evidence type="ECO:0000259" key="10">
    <source>
        <dbReference type="Pfam" id="PF23358"/>
    </source>
</evidence>
<feature type="chain" id="PRO_5011824626" description="Dolichyl-diphosphooligosaccharide--protein glycosyltransferase subunit WBP1" evidence="8">
    <location>
        <begin position="19"/>
        <end position="393"/>
    </location>
</feature>
<evidence type="ECO:0000256" key="3">
    <source>
        <dbReference type="ARBA" id="ARBA00008743"/>
    </source>
</evidence>
<organism evidence="11 12">
    <name type="scientific">Elaphomyces granulatus</name>
    <dbReference type="NCBI Taxonomy" id="519963"/>
    <lineage>
        <taxon>Eukaryota</taxon>
        <taxon>Fungi</taxon>
        <taxon>Dikarya</taxon>
        <taxon>Ascomycota</taxon>
        <taxon>Pezizomycotina</taxon>
        <taxon>Eurotiomycetes</taxon>
        <taxon>Eurotiomycetidae</taxon>
        <taxon>Eurotiales</taxon>
        <taxon>Elaphomycetaceae</taxon>
        <taxon>Elaphomyces</taxon>
    </lineage>
</organism>
<dbReference type="InterPro" id="IPR055459">
    <property type="entry name" value="OST48_MD"/>
</dbReference>
<dbReference type="Proteomes" id="UP000243515">
    <property type="component" value="Unassembled WGS sequence"/>
</dbReference>
<dbReference type="InterPro" id="IPR055457">
    <property type="entry name" value="OST48_N"/>
</dbReference>
<keyword evidence="6 8" id="KW-1133">Transmembrane helix</keyword>
<evidence type="ECO:0000256" key="4">
    <source>
        <dbReference type="ARBA" id="ARBA00022692"/>
    </source>
</evidence>
<feature type="transmembrane region" description="Helical" evidence="8">
    <location>
        <begin position="355"/>
        <end position="378"/>
    </location>
</feature>
<dbReference type="Pfam" id="PF23358">
    <property type="entry name" value="OST48_MD"/>
    <property type="match status" value="1"/>
</dbReference>
<evidence type="ECO:0000256" key="7">
    <source>
        <dbReference type="ARBA" id="ARBA00023136"/>
    </source>
</evidence>
<dbReference type="PANTHER" id="PTHR10830:SF0">
    <property type="entry name" value="DOLICHYL-DIPHOSPHOOLIGOSACCHARIDE--PROTEIN GLYCOSYLTRANSFERASE 48 KDA SUBUNIT"/>
    <property type="match status" value="1"/>
</dbReference>
<proteinExistence type="inferred from homology"/>
<feature type="domain" description="OST48 N-terminal" evidence="9">
    <location>
        <begin position="19"/>
        <end position="213"/>
    </location>
</feature>
<sequence>MRWFLSFLFLGFWGAVHALSLGPSLTPKLLLDFLKKEGNILLGLSGKAATPTAINSLLQELEIYLPLGRSSVVVDHFNYDTLSAAEKHDVLLLPRPTSLRQGVKSFFSGDGILAIPRAVGQSLGIASPLIAPILRAPETAYPSSSKDDDIFATGTQLALISALQARNSARFTVLGSVEALEDKWFSAHVKGPKDQKQLPTVNREFAKQLSAWAFKETGVLRVGEIKHHLSDKDGAIVGDMNPKIYRIKNDIAFHIELSEHGFDGWVPFDVPSDDALQLDFTMLSPFYRLNLTPKASTKNSTIFGTSFTLPDQHGIFSFRINYRRPFLSNIEEKHEVTLRHFAHNEYPRSWEITGAWVWVTGLWSVIAGFLALVIIWLYSAPSSTAGVRTKKIQ</sequence>
<name>A0A232M1Y6_9EURO</name>
<comment type="subunit">
    <text evidence="8">Component of the oligosaccharyltransferase (OST) complex.</text>
</comment>
<comment type="caution">
    <text evidence="11">The sequence shown here is derived from an EMBL/GenBank/DDBJ whole genome shotgun (WGS) entry which is preliminary data.</text>
</comment>
<comment type="function">
    <text evidence="8">Subunit of the oligosaccharyl transferase (OST) complex that catalyzes the initial transfer of a defined glycan (Glc(3)Man(9)GlcNAc(2) in eukaryotes) from the lipid carrier dolichol-pyrophosphate to an asparagine residue within an Asn-X-Ser/Thr consensus motif in nascent polypeptide chains, the first step in protein N-glycosylation. N-glycosylation occurs cotranslationally and the complex associates with the Sec61 complex at the channel-forming translocon complex that mediates protein translocation across the endoplasmic reticulum (ER).</text>
</comment>
<accession>A0A232M1Y6</accession>
<evidence type="ECO:0000256" key="8">
    <source>
        <dbReference type="RuleBase" id="RU361142"/>
    </source>
</evidence>
<evidence type="ECO:0000256" key="5">
    <source>
        <dbReference type="ARBA" id="ARBA00022824"/>
    </source>
</evidence>
<dbReference type="Pfam" id="PF03345">
    <property type="entry name" value="OST48_N"/>
    <property type="match status" value="1"/>
</dbReference>
<keyword evidence="5 8" id="KW-0256">Endoplasmic reticulum</keyword>
<dbReference type="AlphaFoldDB" id="A0A232M1Y6"/>
<keyword evidence="12" id="KW-1185">Reference proteome</keyword>